<feature type="chain" id="PRO_5003888086" evidence="2">
    <location>
        <begin position="18"/>
        <end position="325"/>
    </location>
</feature>
<evidence type="ECO:0000256" key="2">
    <source>
        <dbReference type="SAM" id="SignalP"/>
    </source>
</evidence>
<organism evidence="3 4">
    <name type="scientific">Phanerochaete carnosa (strain HHB-10118-sp)</name>
    <name type="common">White-rot fungus</name>
    <name type="synonym">Peniophora carnosa</name>
    <dbReference type="NCBI Taxonomy" id="650164"/>
    <lineage>
        <taxon>Eukaryota</taxon>
        <taxon>Fungi</taxon>
        <taxon>Dikarya</taxon>
        <taxon>Basidiomycota</taxon>
        <taxon>Agaricomycotina</taxon>
        <taxon>Agaricomycetes</taxon>
        <taxon>Polyporales</taxon>
        <taxon>Phanerochaetaceae</taxon>
        <taxon>Phanerochaete</taxon>
    </lineage>
</organism>
<dbReference type="RefSeq" id="XP_007390237.1">
    <property type="nucleotide sequence ID" value="XM_007390175.1"/>
</dbReference>
<feature type="transmembrane region" description="Helical" evidence="1">
    <location>
        <begin position="219"/>
        <end position="242"/>
    </location>
</feature>
<keyword evidence="1" id="KW-0812">Transmembrane</keyword>
<dbReference type="Proteomes" id="UP000008370">
    <property type="component" value="Unassembled WGS sequence"/>
</dbReference>
<feature type="signal peptide" evidence="2">
    <location>
        <begin position="1"/>
        <end position="17"/>
    </location>
</feature>
<reference evidence="3 4" key="1">
    <citation type="journal article" date="2012" name="BMC Genomics">
        <title>Comparative genomics of the white-rot fungi, Phanerochaete carnosa and P. chrysosporium, to elucidate the genetic basis of the distinct wood types they colonize.</title>
        <authorList>
            <person name="Suzuki H."/>
            <person name="MacDonald J."/>
            <person name="Syed K."/>
            <person name="Salamov A."/>
            <person name="Hori C."/>
            <person name="Aerts A."/>
            <person name="Henrissat B."/>
            <person name="Wiebenga A."/>
            <person name="vanKuyk P.A."/>
            <person name="Barry K."/>
            <person name="Lindquist E."/>
            <person name="LaButti K."/>
            <person name="Lapidus A."/>
            <person name="Lucas S."/>
            <person name="Coutinho P."/>
            <person name="Gong Y."/>
            <person name="Samejima M."/>
            <person name="Mahadevan R."/>
            <person name="Abou-Zaid M."/>
            <person name="de Vries R.P."/>
            <person name="Igarashi K."/>
            <person name="Yadav J.S."/>
            <person name="Grigoriev I.V."/>
            <person name="Master E.R."/>
        </authorList>
    </citation>
    <scope>NUCLEOTIDE SEQUENCE [LARGE SCALE GENOMIC DNA]</scope>
    <source>
        <strain evidence="3 4">HHB-10118-sp</strain>
    </source>
</reference>
<name>K5VCZ7_PHACS</name>
<protein>
    <submittedName>
        <fullName evidence="3">Uncharacterized protein</fullName>
    </submittedName>
</protein>
<dbReference type="AlphaFoldDB" id="K5VCZ7"/>
<dbReference type="HOGENOM" id="CLU_056415_0_0_1"/>
<sequence>MSRIFVALISFADVTMPLENFVSQCREEPSYEGVHCAQDIFSVLEELSPRGPEFTNSCVPTSLLIVNFVLSDSIVLWRAWVLWHKRRLFVVISAILVLSTLILSSLGVRDTCLPQTSKQAAQDFNDLHGLSAMVLSLLTNAWATSLITYKAWEHRQSVRRMFRGGNIGVRSAKILVLFVDSGLLYCMLWAFLVIETVFDLYINGGSHQRVVSFIKGTNLIFDTALIHIIGMYPTALVVLVSLTDFTVENATKVANAADLPARSPEFNKPHNITRSGDVLALRPTPMITENGDPYIQSVIAILGDESPGEENGIRVLENVENTSTV</sequence>
<keyword evidence="1" id="KW-0472">Membrane</keyword>
<dbReference type="KEGG" id="pco:PHACADRAFT_168109"/>
<evidence type="ECO:0000313" key="3">
    <source>
        <dbReference type="EMBL" id="EKM60791.1"/>
    </source>
</evidence>
<keyword evidence="4" id="KW-1185">Reference proteome</keyword>
<dbReference type="GeneID" id="18909422"/>
<feature type="transmembrane region" description="Helical" evidence="1">
    <location>
        <begin position="88"/>
        <end position="108"/>
    </location>
</feature>
<gene>
    <name evidence="3" type="ORF">PHACADRAFT_168109</name>
</gene>
<dbReference type="OrthoDB" id="3214103at2759"/>
<accession>K5VCZ7</accession>
<evidence type="ECO:0000256" key="1">
    <source>
        <dbReference type="SAM" id="Phobius"/>
    </source>
</evidence>
<feature type="transmembrane region" description="Helical" evidence="1">
    <location>
        <begin position="172"/>
        <end position="194"/>
    </location>
</feature>
<dbReference type="InParanoid" id="K5VCZ7"/>
<keyword evidence="1" id="KW-1133">Transmembrane helix</keyword>
<keyword evidence="2" id="KW-0732">Signal</keyword>
<proteinExistence type="predicted"/>
<dbReference type="EMBL" id="JH930468">
    <property type="protein sequence ID" value="EKM60791.1"/>
    <property type="molecule type" value="Genomic_DNA"/>
</dbReference>
<feature type="transmembrane region" description="Helical" evidence="1">
    <location>
        <begin position="128"/>
        <end position="152"/>
    </location>
</feature>
<evidence type="ECO:0000313" key="4">
    <source>
        <dbReference type="Proteomes" id="UP000008370"/>
    </source>
</evidence>